<accession>A0AAD9BME9</accession>
<name>A0AAD9BME9_DISEL</name>
<keyword evidence="2" id="KW-1185">Reference proteome</keyword>
<dbReference type="AlphaFoldDB" id="A0AAD9BME9"/>
<dbReference type="Proteomes" id="UP001228049">
    <property type="component" value="Unassembled WGS sequence"/>
</dbReference>
<comment type="caution">
    <text evidence="1">The sequence shown here is derived from an EMBL/GenBank/DDBJ whole genome shotgun (WGS) entry which is preliminary data.</text>
</comment>
<evidence type="ECO:0000313" key="1">
    <source>
        <dbReference type="EMBL" id="KAK1886585.1"/>
    </source>
</evidence>
<proteinExistence type="predicted"/>
<organism evidence="1 2">
    <name type="scientific">Dissostichus eleginoides</name>
    <name type="common">Patagonian toothfish</name>
    <name type="synonym">Dissostichus amissus</name>
    <dbReference type="NCBI Taxonomy" id="100907"/>
    <lineage>
        <taxon>Eukaryota</taxon>
        <taxon>Metazoa</taxon>
        <taxon>Chordata</taxon>
        <taxon>Craniata</taxon>
        <taxon>Vertebrata</taxon>
        <taxon>Euteleostomi</taxon>
        <taxon>Actinopterygii</taxon>
        <taxon>Neopterygii</taxon>
        <taxon>Teleostei</taxon>
        <taxon>Neoteleostei</taxon>
        <taxon>Acanthomorphata</taxon>
        <taxon>Eupercaria</taxon>
        <taxon>Perciformes</taxon>
        <taxon>Notothenioidei</taxon>
        <taxon>Nototheniidae</taxon>
        <taxon>Dissostichus</taxon>
    </lineage>
</organism>
<reference evidence="1" key="1">
    <citation type="submission" date="2023-04" db="EMBL/GenBank/DDBJ databases">
        <title>Chromosome-level genome of Chaenocephalus aceratus.</title>
        <authorList>
            <person name="Park H."/>
        </authorList>
    </citation>
    <scope>NUCLEOTIDE SEQUENCE</scope>
    <source>
        <strain evidence="1">DE</strain>
        <tissue evidence="1">Muscle</tissue>
    </source>
</reference>
<dbReference type="EMBL" id="JASDAP010000020">
    <property type="protein sequence ID" value="KAK1886585.1"/>
    <property type="molecule type" value="Genomic_DNA"/>
</dbReference>
<dbReference type="PANTHER" id="PTHR45913">
    <property type="entry name" value="EPM2A-INTERACTING PROTEIN 1"/>
    <property type="match status" value="1"/>
</dbReference>
<dbReference type="PANTHER" id="PTHR45913:SF21">
    <property type="entry name" value="DUF4371 DOMAIN-CONTAINING PROTEIN"/>
    <property type="match status" value="1"/>
</dbReference>
<sequence>MPETTKGEDIANVFMEHFEERGIDISKIFAVTTDGAPAMVGRNKGAVTLIEKQIFSHMKSVLSPSRSRLTTDHSEACVQLKVTKYDPQIMELSKGKQGQGSH</sequence>
<protein>
    <submittedName>
        <fullName evidence="1">Protein ZBED8</fullName>
    </submittedName>
</protein>
<gene>
    <name evidence="1" type="ORF">KUDE01_030300</name>
</gene>
<evidence type="ECO:0000313" key="2">
    <source>
        <dbReference type="Proteomes" id="UP001228049"/>
    </source>
</evidence>